<keyword evidence="1" id="KW-0812">Transmembrane</keyword>
<evidence type="ECO:0000313" key="2">
    <source>
        <dbReference type="EMBL" id="MBX49809.1"/>
    </source>
</evidence>
<protein>
    <submittedName>
        <fullName evidence="2">Uncharacterized protein</fullName>
    </submittedName>
</protein>
<evidence type="ECO:0000256" key="1">
    <source>
        <dbReference type="SAM" id="Phobius"/>
    </source>
</evidence>
<dbReference type="EMBL" id="GGEC01069325">
    <property type="protein sequence ID" value="MBX49809.1"/>
    <property type="molecule type" value="Transcribed_RNA"/>
</dbReference>
<feature type="transmembrane region" description="Helical" evidence="1">
    <location>
        <begin position="38"/>
        <end position="60"/>
    </location>
</feature>
<keyword evidence="1" id="KW-1133">Transmembrane helix</keyword>
<keyword evidence="1" id="KW-0472">Membrane</keyword>
<accession>A0A2P2P549</accession>
<reference evidence="2" key="1">
    <citation type="submission" date="2018-02" db="EMBL/GenBank/DDBJ databases">
        <title>Rhizophora mucronata_Transcriptome.</title>
        <authorList>
            <person name="Meera S.P."/>
            <person name="Sreeshan A."/>
            <person name="Augustine A."/>
        </authorList>
    </citation>
    <scope>NUCLEOTIDE SEQUENCE</scope>
    <source>
        <tissue evidence="2">Leaf</tissue>
    </source>
</reference>
<organism evidence="2">
    <name type="scientific">Rhizophora mucronata</name>
    <name type="common">Asiatic mangrove</name>
    <dbReference type="NCBI Taxonomy" id="61149"/>
    <lineage>
        <taxon>Eukaryota</taxon>
        <taxon>Viridiplantae</taxon>
        <taxon>Streptophyta</taxon>
        <taxon>Embryophyta</taxon>
        <taxon>Tracheophyta</taxon>
        <taxon>Spermatophyta</taxon>
        <taxon>Magnoliopsida</taxon>
        <taxon>eudicotyledons</taxon>
        <taxon>Gunneridae</taxon>
        <taxon>Pentapetalae</taxon>
        <taxon>rosids</taxon>
        <taxon>fabids</taxon>
        <taxon>Malpighiales</taxon>
        <taxon>Rhizophoraceae</taxon>
        <taxon>Rhizophora</taxon>
    </lineage>
</organism>
<name>A0A2P2P549_RHIMU</name>
<sequence>MIVGLVLPNASSEVQTQDLWPGNQQPLSLILLATEKTCLVICALPTVDSIIIVSLLLLLLTEI</sequence>
<dbReference type="AlphaFoldDB" id="A0A2P2P549"/>
<proteinExistence type="predicted"/>